<evidence type="ECO:0000256" key="16">
    <source>
        <dbReference type="ARBA" id="ARBA00081259"/>
    </source>
</evidence>
<dbReference type="InterPro" id="IPR013106">
    <property type="entry name" value="Ig_V-set"/>
</dbReference>
<dbReference type="SMART" id="SM00406">
    <property type="entry name" value="IGv"/>
    <property type="match status" value="1"/>
</dbReference>
<evidence type="ECO:0000259" key="20">
    <source>
        <dbReference type="PROSITE" id="PS50835"/>
    </source>
</evidence>
<keyword evidence="10 19" id="KW-0472">Membrane</keyword>
<name>A0AA40I7E1_CNENI</name>
<dbReference type="InterPro" id="IPR036179">
    <property type="entry name" value="Ig-like_dom_sf"/>
</dbReference>
<dbReference type="FunFam" id="2.60.40.10:FF:000996">
    <property type="entry name" value="ICOS ligand isoform X2"/>
    <property type="match status" value="1"/>
</dbReference>
<dbReference type="InterPro" id="IPR013783">
    <property type="entry name" value="Ig-like_fold"/>
</dbReference>
<evidence type="ECO:0000256" key="15">
    <source>
        <dbReference type="ARBA" id="ARBA00080938"/>
    </source>
</evidence>
<evidence type="ECO:0000256" key="1">
    <source>
        <dbReference type="ARBA" id="ARBA00004251"/>
    </source>
</evidence>
<dbReference type="PROSITE" id="PS50835">
    <property type="entry name" value="IG_LIKE"/>
    <property type="match status" value="2"/>
</dbReference>
<evidence type="ECO:0000256" key="19">
    <source>
        <dbReference type="SAM" id="Phobius"/>
    </source>
</evidence>
<dbReference type="GO" id="GO:0042113">
    <property type="term" value="P:B cell activation"/>
    <property type="evidence" value="ECO:0007669"/>
    <property type="project" value="UniProtKB-KW"/>
</dbReference>
<feature type="domain" description="Ig-like" evidence="20">
    <location>
        <begin position="115"/>
        <end position="204"/>
    </location>
</feature>
<keyword evidence="3" id="KW-1003">Cell membrane</keyword>
<comment type="subcellular location">
    <subcellularLocation>
        <location evidence="1">Cell membrane</location>
        <topology evidence="1">Single-pass type I membrane protein</topology>
    </subcellularLocation>
</comment>
<evidence type="ECO:0000256" key="14">
    <source>
        <dbReference type="ARBA" id="ARBA00068217"/>
    </source>
</evidence>
<gene>
    <name evidence="21" type="ORF">QTO34_014841</name>
</gene>
<keyword evidence="13" id="KW-0393">Immunoglobulin domain</keyword>
<dbReference type="EMBL" id="JAULJE010000004">
    <property type="protein sequence ID" value="KAK1344276.1"/>
    <property type="molecule type" value="Genomic_DNA"/>
</dbReference>
<evidence type="ECO:0000256" key="6">
    <source>
        <dbReference type="ARBA" id="ARBA00022859"/>
    </source>
</evidence>
<dbReference type="InterPro" id="IPR007110">
    <property type="entry name" value="Ig-like_dom"/>
</dbReference>
<feature type="region of interest" description="Disordered" evidence="18">
    <location>
        <begin position="356"/>
        <end position="393"/>
    </location>
</feature>
<keyword evidence="4 19" id="KW-0812">Transmembrane</keyword>
<dbReference type="GO" id="GO:0009897">
    <property type="term" value="C:external side of plasma membrane"/>
    <property type="evidence" value="ECO:0007669"/>
    <property type="project" value="TreeGrafter"/>
</dbReference>
<organism evidence="21 22">
    <name type="scientific">Cnephaeus nilssonii</name>
    <name type="common">Northern bat</name>
    <name type="synonym">Eptesicus nilssonii</name>
    <dbReference type="NCBI Taxonomy" id="3371016"/>
    <lineage>
        <taxon>Eukaryota</taxon>
        <taxon>Metazoa</taxon>
        <taxon>Chordata</taxon>
        <taxon>Craniata</taxon>
        <taxon>Vertebrata</taxon>
        <taxon>Euteleostomi</taxon>
        <taxon>Mammalia</taxon>
        <taxon>Eutheria</taxon>
        <taxon>Laurasiatheria</taxon>
        <taxon>Chiroptera</taxon>
        <taxon>Yangochiroptera</taxon>
        <taxon>Vespertilionidae</taxon>
        <taxon>Cnephaeus</taxon>
    </lineage>
</organism>
<evidence type="ECO:0000313" key="22">
    <source>
        <dbReference type="Proteomes" id="UP001177744"/>
    </source>
</evidence>
<keyword evidence="9" id="KW-1064">Adaptive immunity</keyword>
<dbReference type="PANTHER" id="PTHR24100:SF151">
    <property type="entry name" value="ICOS LIGAND"/>
    <property type="match status" value="1"/>
</dbReference>
<reference evidence="21" key="1">
    <citation type="submission" date="2023-06" db="EMBL/GenBank/DDBJ databases">
        <title>Reference genome for the Northern bat (Eptesicus nilssonii), a most northern bat species.</title>
        <authorList>
            <person name="Laine V.N."/>
            <person name="Pulliainen A.T."/>
            <person name="Lilley T.M."/>
        </authorList>
    </citation>
    <scope>NUCLEOTIDE SEQUENCE</scope>
    <source>
        <strain evidence="21">BLF_Eptnil</strain>
        <tissue evidence="21">Kidney</tissue>
    </source>
</reference>
<dbReference type="Pfam" id="PF22705">
    <property type="entry name" value="C2-set_3"/>
    <property type="match status" value="1"/>
</dbReference>
<keyword evidence="8 19" id="KW-1133">Transmembrane helix</keyword>
<evidence type="ECO:0000256" key="2">
    <source>
        <dbReference type="ARBA" id="ARBA00007591"/>
    </source>
</evidence>
<dbReference type="GO" id="GO:0001817">
    <property type="term" value="P:regulation of cytokine production"/>
    <property type="evidence" value="ECO:0007669"/>
    <property type="project" value="TreeGrafter"/>
</dbReference>
<keyword evidence="5" id="KW-0732">Signal</keyword>
<evidence type="ECO:0000256" key="12">
    <source>
        <dbReference type="ARBA" id="ARBA00023180"/>
    </source>
</evidence>
<protein>
    <recommendedName>
        <fullName evidence="14">ICOS ligand</fullName>
    </recommendedName>
    <alternativeName>
        <fullName evidence="16">B7 homolog 2</fullName>
    </alternativeName>
    <alternativeName>
        <fullName evidence="15">B7-like protein Gl50</fullName>
    </alternativeName>
    <alternativeName>
        <fullName evidence="17">B7-related protein 1</fullName>
    </alternativeName>
</protein>
<dbReference type="AlphaFoldDB" id="A0AA40I7E1"/>
<feature type="transmembrane region" description="Helical" evidence="19">
    <location>
        <begin position="234"/>
        <end position="254"/>
    </location>
</feature>
<sequence>MVGSDVELSCIHTEEKSFDLSELYVYWQITDTSSKPETVTYYLPGNGSVGHHNNRYKDRAQMSLDSMQQGNFSLHLYNITPQDEQKYYCLVFRKFTEQILNVEVMLHVAANYSMPVVSAPTAAPQDEELTFTCTSKDGYPRPNVYWINRTDNSLLDEALQNSTVSLNARGLYDVVSVLRIRRTPHVNVGCCIENVLLHQNLTVSSQKGGEPIPGPTGSSPETPGDAEAGRSRTVVAAIALLLTVVVAASAGWWCRSRCPRRPRRPPAGLRRYQAGARAAGAEAARPELGLPGEFARGSGRKRAGSVGLGGVAAAASTFATWHEHYLTTFDKNPPPGTWTRLPGDATQRAVGRRLATGRLVAKGAQPRPQPGASRTRSLWPGGPSPGKTALNPS</sequence>
<comment type="similarity">
    <text evidence="2">Belongs to the immunoglobulin superfamily. BTN/MOG family.</text>
</comment>
<evidence type="ECO:0000256" key="17">
    <source>
        <dbReference type="ARBA" id="ARBA00082272"/>
    </source>
</evidence>
<dbReference type="GO" id="GO:0005102">
    <property type="term" value="F:signaling receptor binding"/>
    <property type="evidence" value="ECO:0007669"/>
    <property type="project" value="UniProtKB-ARBA"/>
</dbReference>
<feature type="domain" description="Ig-like" evidence="20">
    <location>
        <begin position="1"/>
        <end position="91"/>
    </location>
</feature>
<feature type="region of interest" description="Disordered" evidence="18">
    <location>
        <begin position="205"/>
        <end position="229"/>
    </location>
</feature>
<evidence type="ECO:0000256" key="8">
    <source>
        <dbReference type="ARBA" id="ARBA00022989"/>
    </source>
</evidence>
<dbReference type="Gene3D" id="2.60.40.10">
    <property type="entry name" value="Immunoglobulins"/>
    <property type="match status" value="2"/>
</dbReference>
<dbReference type="InterPro" id="IPR050504">
    <property type="entry name" value="IgSF_BTN/MOG"/>
</dbReference>
<dbReference type="Proteomes" id="UP001177744">
    <property type="component" value="Unassembled WGS sequence"/>
</dbReference>
<dbReference type="InterPro" id="IPR053896">
    <property type="entry name" value="BTN3A2-like_Ig-C"/>
</dbReference>
<accession>A0AA40I7E1</accession>
<dbReference type="PANTHER" id="PTHR24100">
    <property type="entry name" value="BUTYROPHILIN"/>
    <property type="match status" value="1"/>
</dbReference>
<dbReference type="SUPFAM" id="SSF48726">
    <property type="entry name" value="Immunoglobulin"/>
    <property type="match status" value="2"/>
</dbReference>
<keyword evidence="12" id="KW-0325">Glycoprotein</keyword>
<evidence type="ECO:0000256" key="5">
    <source>
        <dbReference type="ARBA" id="ARBA00022729"/>
    </source>
</evidence>
<proteinExistence type="inferred from homology"/>
<evidence type="ECO:0000256" key="7">
    <source>
        <dbReference type="ARBA" id="ARBA00022936"/>
    </source>
</evidence>
<keyword evidence="22" id="KW-1185">Reference proteome</keyword>
<evidence type="ECO:0000256" key="10">
    <source>
        <dbReference type="ARBA" id="ARBA00023136"/>
    </source>
</evidence>
<evidence type="ECO:0000256" key="18">
    <source>
        <dbReference type="SAM" id="MobiDB-lite"/>
    </source>
</evidence>
<keyword evidence="11" id="KW-1015">Disulfide bond</keyword>
<evidence type="ECO:0000256" key="4">
    <source>
        <dbReference type="ARBA" id="ARBA00022692"/>
    </source>
</evidence>
<dbReference type="GO" id="GO:0042104">
    <property type="term" value="P:positive regulation of activated T cell proliferation"/>
    <property type="evidence" value="ECO:0007669"/>
    <property type="project" value="UniProtKB-ARBA"/>
</dbReference>
<evidence type="ECO:0000256" key="13">
    <source>
        <dbReference type="ARBA" id="ARBA00023319"/>
    </source>
</evidence>
<keyword evidence="6" id="KW-0391">Immunity</keyword>
<evidence type="ECO:0000256" key="11">
    <source>
        <dbReference type="ARBA" id="ARBA00023157"/>
    </source>
</evidence>
<dbReference type="GO" id="GO:0002250">
    <property type="term" value="P:adaptive immune response"/>
    <property type="evidence" value="ECO:0007669"/>
    <property type="project" value="UniProtKB-KW"/>
</dbReference>
<comment type="caution">
    <text evidence="21">The sequence shown here is derived from an EMBL/GenBank/DDBJ whole genome shotgun (WGS) entry which is preliminary data.</text>
</comment>
<evidence type="ECO:0000256" key="3">
    <source>
        <dbReference type="ARBA" id="ARBA00022475"/>
    </source>
</evidence>
<dbReference type="GO" id="GO:0050852">
    <property type="term" value="P:T cell receptor signaling pathway"/>
    <property type="evidence" value="ECO:0007669"/>
    <property type="project" value="TreeGrafter"/>
</dbReference>
<evidence type="ECO:0000256" key="9">
    <source>
        <dbReference type="ARBA" id="ARBA00023130"/>
    </source>
</evidence>
<evidence type="ECO:0000313" key="21">
    <source>
        <dbReference type="EMBL" id="KAK1344276.1"/>
    </source>
</evidence>
<keyword evidence="7" id="KW-0075">B-cell activation</keyword>
<dbReference type="Pfam" id="PF07686">
    <property type="entry name" value="V-set"/>
    <property type="match status" value="1"/>
</dbReference>